<proteinExistence type="predicted"/>
<keyword evidence="3" id="KW-1185">Reference proteome</keyword>
<dbReference type="Proteomes" id="UP000298631">
    <property type="component" value="Plasmid unnamed1"/>
</dbReference>
<feature type="chain" id="PRO_5020235042" description="Arginine transporter" evidence="1">
    <location>
        <begin position="22"/>
        <end position="101"/>
    </location>
</feature>
<dbReference type="KEGG" id="pseb:EOK75_19255"/>
<reference evidence="2 3" key="1">
    <citation type="submission" date="2019-05" db="EMBL/GenBank/DDBJ databases">
        <title>Pseudorhodobacter turbinis sp. nov., isolated from the gut of the Korean turban shell.</title>
        <authorList>
            <person name="Jeong Y.-S."/>
            <person name="Kang W.-R."/>
            <person name="Bae J.-W."/>
        </authorList>
    </citation>
    <scope>NUCLEOTIDE SEQUENCE [LARGE SCALE GENOMIC DNA]</scope>
    <source>
        <strain evidence="2 3">S12M18</strain>
        <plasmid evidence="2 3">unnamed1</plasmid>
    </source>
</reference>
<evidence type="ECO:0008006" key="4">
    <source>
        <dbReference type="Google" id="ProtNLM"/>
    </source>
</evidence>
<evidence type="ECO:0000313" key="3">
    <source>
        <dbReference type="Proteomes" id="UP000298631"/>
    </source>
</evidence>
<name>A0A4V1E1E1_9RHOB</name>
<sequence length="101" mass="10987">MTKIFFAATVLALSLPVTAMAGPIESACLKSDRKQANRAVCGCIQQVADMTLKGGDQRKAARFFADPDQAQTVRMSKSNRDNEFWARYKNFGETAAAYCGG</sequence>
<evidence type="ECO:0000313" key="2">
    <source>
        <dbReference type="EMBL" id="QCO57814.1"/>
    </source>
</evidence>
<feature type="signal peptide" evidence="1">
    <location>
        <begin position="1"/>
        <end position="21"/>
    </location>
</feature>
<dbReference type="RefSeq" id="WP_137195626.1">
    <property type="nucleotide sequence ID" value="NZ_CP039965.1"/>
</dbReference>
<organism evidence="2 3">
    <name type="scientific">Pseudorhodobacter turbinis</name>
    <dbReference type="NCBI Taxonomy" id="2500533"/>
    <lineage>
        <taxon>Bacteria</taxon>
        <taxon>Pseudomonadati</taxon>
        <taxon>Pseudomonadota</taxon>
        <taxon>Alphaproteobacteria</taxon>
        <taxon>Rhodobacterales</taxon>
        <taxon>Paracoccaceae</taxon>
        <taxon>Pseudorhodobacter</taxon>
    </lineage>
</organism>
<geneLocation type="plasmid" evidence="2 3">
    <name>unnamed1</name>
</geneLocation>
<keyword evidence="1" id="KW-0732">Signal</keyword>
<gene>
    <name evidence="2" type="ORF">EOK75_19255</name>
</gene>
<dbReference type="AlphaFoldDB" id="A0A4V1E1E1"/>
<protein>
    <recommendedName>
        <fullName evidence="4">Arginine transporter</fullName>
    </recommendedName>
</protein>
<keyword evidence="2" id="KW-0614">Plasmid</keyword>
<dbReference type="OrthoDB" id="7659053at2"/>
<accession>A0A4V1E1E1</accession>
<dbReference type="EMBL" id="CP039965">
    <property type="protein sequence ID" value="QCO57814.1"/>
    <property type="molecule type" value="Genomic_DNA"/>
</dbReference>
<evidence type="ECO:0000256" key="1">
    <source>
        <dbReference type="SAM" id="SignalP"/>
    </source>
</evidence>